<evidence type="ECO:0000313" key="2">
    <source>
        <dbReference type="EMBL" id="KAK5825281.1"/>
    </source>
</evidence>
<dbReference type="Proteomes" id="UP001358586">
    <property type="component" value="Chromosome 6"/>
</dbReference>
<dbReference type="EMBL" id="JARKNE010000006">
    <property type="protein sequence ID" value="KAK5825281.1"/>
    <property type="molecule type" value="Genomic_DNA"/>
</dbReference>
<organism evidence="2 3">
    <name type="scientific">Gossypium arboreum</name>
    <name type="common">Tree cotton</name>
    <name type="synonym">Gossypium nanking</name>
    <dbReference type="NCBI Taxonomy" id="29729"/>
    <lineage>
        <taxon>Eukaryota</taxon>
        <taxon>Viridiplantae</taxon>
        <taxon>Streptophyta</taxon>
        <taxon>Embryophyta</taxon>
        <taxon>Tracheophyta</taxon>
        <taxon>Spermatophyta</taxon>
        <taxon>Magnoliopsida</taxon>
        <taxon>eudicotyledons</taxon>
        <taxon>Gunneridae</taxon>
        <taxon>Pentapetalae</taxon>
        <taxon>rosids</taxon>
        <taxon>malvids</taxon>
        <taxon>Malvales</taxon>
        <taxon>Malvaceae</taxon>
        <taxon>Malvoideae</taxon>
        <taxon>Gossypium</taxon>
    </lineage>
</organism>
<gene>
    <name evidence="2" type="ORF">PVK06_020095</name>
</gene>
<evidence type="ECO:0000313" key="3">
    <source>
        <dbReference type="Proteomes" id="UP001358586"/>
    </source>
</evidence>
<protein>
    <submittedName>
        <fullName evidence="2">Uncharacterized protein</fullName>
    </submittedName>
</protein>
<keyword evidence="3" id="KW-1185">Reference proteome</keyword>
<reference evidence="2 3" key="1">
    <citation type="submission" date="2023-03" db="EMBL/GenBank/DDBJ databases">
        <title>WGS of Gossypium arboreum.</title>
        <authorList>
            <person name="Yu D."/>
        </authorList>
    </citation>
    <scope>NUCLEOTIDE SEQUENCE [LARGE SCALE GENOMIC DNA]</scope>
    <source>
        <tissue evidence="2">Leaf</tissue>
    </source>
</reference>
<name>A0ABR0PLY8_GOSAR</name>
<proteinExistence type="predicted"/>
<sequence length="72" mass="8410">MWQCRSDYLPTREPFLTLELATSPNYMDWFRQNSKLYLLSDATVGYISVKGQDEHPTSLGRENMPRGDQQLL</sequence>
<comment type="caution">
    <text evidence="2">The sequence shown here is derived from an EMBL/GenBank/DDBJ whole genome shotgun (WGS) entry which is preliminary data.</text>
</comment>
<accession>A0ABR0PLY8</accession>
<feature type="region of interest" description="Disordered" evidence="1">
    <location>
        <begin position="51"/>
        <end position="72"/>
    </location>
</feature>
<evidence type="ECO:0000256" key="1">
    <source>
        <dbReference type="SAM" id="MobiDB-lite"/>
    </source>
</evidence>